<sequence length="38" mass="4339">MGNTEFGLCLTLSFISYQLSVISYQYSPSQYSGDRRLL</sequence>
<reference evidence="1 2" key="1">
    <citation type="submission" date="2012-04" db="EMBL/GenBank/DDBJ databases">
        <authorList>
            <person name="Genoscope - CEA"/>
        </authorList>
    </citation>
    <scope>NUCLEOTIDE SEQUENCE [LARGE SCALE GENOMIC DNA]</scope>
    <source>
        <strain evidence="1 2">9809</strain>
    </source>
</reference>
<comment type="caution">
    <text evidence="1">The sequence shown here is derived from an EMBL/GenBank/DDBJ whole genome shotgun (WGS) entry which is preliminary data.</text>
</comment>
<dbReference type="EMBL" id="CAIO01000185">
    <property type="protein sequence ID" value="CCI23935.1"/>
    <property type="molecule type" value="Genomic_DNA"/>
</dbReference>
<proteinExistence type="predicted"/>
<protein>
    <submittedName>
        <fullName evidence="1">Uncharacterized protein</fullName>
    </submittedName>
</protein>
<evidence type="ECO:0000313" key="2">
    <source>
        <dbReference type="Proteomes" id="UP000004775"/>
    </source>
</evidence>
<accession>I4HPG1</accession>
<dbReference type="HOGENOM" id="CLU_3330192_0_0_3"/>
<dbReference type="AlphaFoldDB" id="I4HPG1"/>
<name>I4HPG1_MICAE</name>
<organism evidence="1 2">
    <name type="scientific">Microcystis aeruginosa PCC 9809</name>
    <dbReference type="NCBI Taxonomy" id="1160285"/>
    <lineage>
        <taxon>Bacteria</taxon>
        <taxon>Bacillati</taxon>
        <taxon>Cyanobacteriota</taxon>
        <taxon>Cyanophyceae</taxon>
        <taxon>Oscillatoriophycideae</taxon>
        <taxon>Chroococcales</taxon>
        <taxon>Microcystaceae</taxon>
        <taxon>Microcystis</taxon>
    </lineage>
</organism>
<evidence type="ECO:0000313" key="1">
    <source>
        <dbReference type="EMBL" id="CCI23935.1"/>
    </source>
</evidence>
<dbReference type="Proteomes" id="UP000004775">
    <property type="component" value="Unassembled WGS sequence"/>
</dbReference>
<gene>
    <name evidence="1" type="ORF">MICAH_2650004</name>
</gene>